<dbReference type="SUPFAM" id="SSF53850">
    <property type="entry name" value="Periplasmic binding protein-like II"/>
    <property type="match status" value="1"/>
</dbReference>
<dbReference type="RefSeq" id="WP_094726473.1">
    <property type="nucleotide sequence ID" value="NZ_JBHLWS010000013.1"/>
</dbReference>
<dbReference type="InterPro" id="IPR022387">
    <property type="entry name" value="Bind_CPR0540"/>
</dbReference>
<protein>
    <submittedName>
        <fullName evidence="2">Extracellular solute-binding protein, family 1</fullName>
    </submittedName>
</protein>
<dbReference type="Pfam" id="PF01547">
    <property type="entry name" value="SBP_bac_1"/>
    <property type="match status" value="1"/>
</dbReference>
<proteinExistence type="predicted"/>
<evidence type="ECO:0000313" key="2">
    <source>
        <dbReference type="EMBL" id="OZG54339.1"/>
    </source>
</evidence>
<dbReference type="PANTHER" id="PTHR43649">
    <property type="entry name" value="ARABINOSE-BINDING PROTEIN-RELATED"/>
    <property type="match status" value="1"/>
</dbReference>
<comment type="caution">
    <text evidence="2">The sequence shown here is derived from an EMBL/GenBank/DDBJ whole genome shotgun (WGS) entry which is preliminary data.</text>
</comment>
<dbReference type="InterPro" id="IPR006059">
    <property type="entry name" value="SBP"/>
</dbReference>
<dbReference type="EMBL" id="MWWT01000005">
    <property type="protein sequence ID" value="OZG54339.1"/>
    <property type="molecule type" value="Genomic_DNA"/>
</dbReference>
<reference evidence="2 3" key="1">
    <citation type="journal article" date="2017" name="BMC Genomics">
        <title>Comparative genomic and phylogenomic analyses of the Bifidobacteriaceae family.</title>
        <authorList>
            <person name="Lugli G.A."/>
            <person name="Milani C."/>
            <person name="Turroni F."/>
            <person name="Duranti S."/>
            <person name="Mancabelli L."/>
            <person name="Mangifesta M."/>
            <person name="Ferrario C."/>
            <person name="Modesto M."/>
            <person name="Mattarelli P."/>
            <person name="Jiri K."/>
            <person name="van Sinderen D."/>
            <person name="Ventura M."/>
        </authorList>
    </citation>
    <scope>NUCLEOTIDE SEQUENCE [LARGE SCALE GENOMIC DNA]</scope>
    <source>
        <strain evidence="2 3">DSM 24762</strain>
    </source>
</reference>
<accession>A0A261F5B3</accession>
<evidence type="ECO:0000256" key="1">
    <source>
        <dbReference type="SAM" id="SignalP"/>
    </source>
</evidence>
<keyword evidence="1" id="KW-0732">Signal</keyword>
<feature type="signal peptide" evidence="1">
    <location>
        <begin position="1"/>
        <end position="24"/>
    </location>
</feature>
<dbReference type="NCBIfam" id="TIGR03850">
    <property type="entry name" value="bind_CPR_0540"/>
    <property type="match status" value="1"/>
</dbReference>
<dbReference type="PANTHER" id="PTHR43649:SF12">
    <property type="entry name" value="DIACETYLCHITOBIOSE BINDING PROTEIN DASA"/>
    <property type="match status" value="1"/>
</dbReference>
<sequence>MMNSTQIKRILALVSAGSMIIGMAACGAGKSGGSSGGKVTLEFAAFEGGYGAQMYKDVVAAYEKENPNVKINLTISKKIEDEIMPGMKAGKYPDIVELGQGTKSGLTETLLKDKALEKLNDVLDIQVPGESKTVKEKLVDGVIGLYTNPYGGSDTYLMPMYYSPTGLVYNKTLLKQNGWEVPSTWDEMFKLGDAAKAKGISLFTYPTAGYFDAFFNAFLADVGGEQFYEDIMTYKKDIWKSSDATKALETTSKLVKDYLNPDTVGYANGQDFTKNQQSILSDKSIFMPNGTWIVNEMKDAPRSDGFEWGFAPVPTLEAGKTHYVSTALEAVWIPSKAKHKEEAKKFMAYLYSDKAADIFVKTGAVQPIKGVTDKVDSTIRTFYEVYNQKDVKAIAGSFSTTATVEGKNIKQDLYEAVDSVASGQLSLQQWQDKLNETSNALNAAASK</sequence>
<dbReference type="Gene3D" id="3.40.190.10">
    <property type="entry name" value="Periplasmic binding protein-like II"/>
    <property type="match status" value="1"/>
</dbReference>
<dbReference type="Proteomes" id="UP000243657">
    <property type="component" value="Unassembled WGS sequence"/>
</dbReference>
<organism evidence="2 3">
    <name type="scientific">Alloscardovia macacae</name>
    <dbReference type="NCBI Taxonomy" id="1160091"/>
    <lineage>
        <taxon>Bacteria</taxon>
        <taxon>Bacillati</taxon>
        <taxon>Actinomycetota</taxon>
        <taxon>Actinomycetes</taxon>
        <taxon>Bifidobacteriales</taxon>
        <taxon>Bifidobacteriaceae</taxon>
        <taxon>Alloscardovia</taxon>
    </lineage>
</organism>
<gene>
    <name evidence="2" type="ORF">ALMA_0800</name>
</gene>
<name>A0A261F5B3_9BIFI</name>
<feature type="chain" id="PRO_5039603194" evidence="1">
    <location>
        <begin position="25"/>
        <end position="447"/>
    </location>
</feature>
<evidence type="ECO:0000313" key="3">
    <source>
        <dbReference type="Proteomes" id="UP000243657"/>
    </source>
</evidence>
<dbReference type="InterPro" id="IPR050490">
    <property type="entry name" value="Bact_solute-bd_prot1"/>
</dbReference>
<keyword evidence="3" id="KW-1185">Reference proteome</keyword>
<dbReference type="AlphaFoldDB" id="A0A261F5B3"/>